<dbReference type="InterPro" id="IPR020846">
    <property type="entry name" value="MFS_dom"/>
</dbReference>
<dbReference type="AlphaFoldDB" id="D4G7X9"/>
<dbReference type="PANTHER" id="PTHR23517">
    <property type="entry name" value="RESISTANCE PROTEIN MDTM, PUTATIVE-RELATED-RELATED"/>
    <property type="match status" value="1"/>
</dbReference>
<feature type="transmembrane region" description="Helical" evidence="7">
    <location>
        <begin position="72"/>
        <end position="92"/>
    </location>
</feature>
<proteinExistence type="predicted"/>
<dbReference type="eggNOG" id="COG2814">
    <property type="taxonomic scope" value="Bacteria"/>
</dbReference>
<keyword evidence="3" id="KW-1003">Cell membrane</keyword>
<feature type="transmembrane region" description="Helical" evidence="7">
    <location>
        <begin position="275"/>
        <end position="296"/>
    </location>
</feature>
<keyword evidence="10" id="KW-1185">Reference proteome</keyword>
<evidence type="ECO:0000256" key="1">
    <source>
        <dbReference type="ARBA" id="ARBA00004651"/>
    </source>
</evidence>
<feature type="transmembrane region" description="Helical" evidence="7">
    <location>
        <begin position="37"/>
        <end position="60"/>
    </location>
</feature>
<dbReference type="Pfam" id="PF07690">
    <property type="entry name" value="MFS_1"/>
    <property type="match status" value="1"/>
</dbReference>
<feature type="transmembrane region" description="Helical" evidence="7">
    <location>
        <begin position="327"/>
        <end position="344"/>
    </location>
</feature>
<comment type="subcellular location">
    <subcellularLocation>
        <location evidence="1">Cell membrane</location>
        <topology evidence="1">Multi-pass membrane protein</topology>
    </subcellularLocation>
</comment>
<dbReference type="InterPro" id="IPR036259">
    <property type="entry name" value="MFS_trans_sf"/>
</dbReference>
<evidence type="ECO:0000313" key="10">
    <source>
        <dbReference type="Proteomes" id="UP000001700"/>
    </source>
</evidence>
<dbReference type="SUPFAM" id="SSF103473">
    <property type="entry name" value="MFS general substrate transporter"/>
    <property type="match status" value="1"/>
</dbReference>
<dbReference type="GO" id="GO:0005886">
    <property type="term" value="C:plasma membrane"/>
    <property type="evidence" value="ECO:0007669"/>
    <property type="project" value="UniProtKB-SubCell"/>
</dbReference>
<feature type="transmembrane region" description="Helical" evidence="7">
    <location>
        <begin position="104"/>
        <end position="122"/>
    </location>
</feature>
<feature type="transmembrane region" description="Helical" evidence="7">
    <location>
        <begin position="392"/>
        <end position="411"/>
    </location>
</feature>
<gene>
    <name evidence="9" type="ordered locus">RIEPE_0171</name>
</gene>
<feature type="domain" description="Major facilitator superfamily (MFS) profile" evidence="8">
    <location>
        <begin position="37"/>
        <end position="418"/>
    </location>
</feature>
<keyword evidence="6 7" id="KW-0472">Membrane</keyword>
<dbReference type="GO" id="GO:0022857">
    <property type="term" value="F:transmembrane transporter activity"/>
    <property type="evidence" value="ECO:0007669"/>
    <property type="project" value="InterPro"/>
</dbReference>
<dbReference type="PROSITE" id="PS50850">
    <property type="entry name" value="MFS"/>
    <property type="match status" value="1"/>
</dbReference>
<keyword evidence="4 7" id="KW-0812">Transmembrane</keyword>
<dbReference type="Proteomes" id="UP000001700">
    <property type="component" value="Chromosome"/>
</dbReference>
<feature type="transmembrane region" description="Helical" evidence="7">
    <location>
        <begin position="241"/>
        <end position="263"/>
    </location>
</feature>
<feature type="transmembrane region" description="Helical" evidence="7">
    <location>
        <begin position="191"/>
        <end position="210"/>
    </location>
</feature>
<accession>D4G7X9</accession>
<evidence type="ECO:0000256" key="3">
    <source>
        <dbReference type="ARBA" id="ARBA00022475"/>
    </source>
</evidence>
<evidence type="ECO:0000259" key="8">
    <source>
        <dbReference type="PROSITE" id="PS50850"/>
    </source>
</evidence>
<organism evidence="9 10">
    <name type="scientific">Riesia pediculicola (strain USDA)</name>
    <dbReference type="NCBI Taxonomy" id="515618"/>
    <lineage>
        <taxon>Bacteria</taxon>
        <taxon>Pseudomonadati</taxon>
        <taxon>Pseudomonadota</taxon>
        <taxon>Gammaproteobacteria</taxon>
        <taxon>Enterobacterales</taxon>
        <taxon>Enterobacteriaceae</taxon>
        <taxon>Candidatus Riesia</taxon>
    </lineage>
</organism>
<dbReference type="KEGG" id="rip:RIEPE_0171"/>
<dbReference type="PANTHER" id="PTHR23517:SF2">
    <property type="entry name" value="MULTIDRUG RESISTANCE PROTEIN MDTH"/>
    <property type="match status" value="1"/>
</dbReference>
<evidence type="ECO:0000256" key="6">
    <source>
        <dbReference type="ARBA" id="ARBA00023136"/>
    </source>
</evidence>
<name>D4G7X9_RIEPU</name>
<evidence type="ECO:0000256" key="7">
    <source>
        <dbReference type="SAM" id="Phobius"/>
    </source>
</evidence>
<dbReference type="InterPro" id="IPR050171">
    <property type="entry name" value="MFS_Transporters"/>
</dbReference>
<evidence type="ECO:0000256" key="4">
    <source>
        <dbReference type="ARBA" id="ARBA00022692"/>
    </source>
</evidence>
<dbReference type="Gene3D" id="1.20.1250.20">
    <property type="entry name" value="MFS general substrate transporter like domains"/>
    <property type="match status" value="1"/>
</dbReference>
<dbReference type="InterPro" id="IPR011701">
    <property type="entry name" value="MFS"/>
</dbReference>
<dbReference type="EMBL" id="CP001085">
    <property type="protein sequence ID" value="ADD79646.1"/>
    <property type="molecule type" value="Genomic_DNA"/>
</dbReference>
<sequence length="425" mass="48613">MNLSFNNYLKYVPIYLKYHYKIIRKFIKSMSKKELKIFFSLGSVFALRAFSMFMTLPAIVSYGRNLKGSTDFLLGLAIGIYGLTQAIFQIFIGSMLDRFGKKKLIIFGLFAFVSGSIVSAFSKSIWGLIIGRAFQGSGTISSSMMTTMSDLIDEKNRIKIMIMIGVNFIFIFLLTIIINPIITYFIGMRGIFFISSIFSIVSILIAILLIPEKSSMQSKSENYFSMSSIKKVIKNHRLMKLNFGICFLYILLMSNFTVLPSILLNKDSFLIDQNWKLYLVILFISFVITLPISMVLEKKKETKQIFSSCIAIFIISEIMFINFVKNFFLLLISLQIFFIVFGIMENLISTLINKEYCFEYKGTAIGIYSIFQCGGSAVGGILGGWFLEIQGIQSVFILFIITSILWFFINLNSSRLKKIRFLFRN</sequence>
<protein>
    <submittedName>
        <fullName evidence="9">Inner membrane transport protein YajR</fullName>
    </submittedName>
</protein>
<dbReference type="STRING" id="515618.RIEPE_0171"/>
<dbReference type="HOGENOM" id="CLU_001265_10_0_6"/>
<feature type="transmembrane region" description="Helical" evidence="7">
    <location>
        <begin position="160"/>
        <end position="185"/>
    </location>
</feature>
<evidence type="ECO:0000256" key="2">
    <source>
        <dbReference type="ARBA" id="ARBA00022448"/>
    </source>
</evidence>
<feature type="transmembrane region" description="Helical" evidence="7">
    <location>
        <begin position="365"/>
        <end position="386"/>
    </location>
</feature>
<reference evidence="9" key="1">
    <citation type="submission" date="2008-05" db="EMBL/GenBank/DDBJ databases">
        <title>Genome sequence of Riesia pediculicola USDA.</title>
        <authorList>
            <person name="Kirkness E.F."/>
        </authorList>
    </citation>
    <scope>NUCLEOTIDE SEQUENCE [LARGE SCALE GENOMIC DNA]</scope>
    <source>
        <strain evidence="9">USDA</strain>
    </source>
</reference>
<keyword evidence="5 7" id="KW-1133">Transmembrane helix</keyword>
<feature type="transmembrane region" description="Helical" evidence="7">
    <location>
        <begin position="305"/>
        <end position="321"/>
    </location>
</feature>
<evidence type="ECO:0000256" key="5">
    <source>
        <dbReference type="ARBA" id="ARBA00022989"/>
    </source>
</evidence>
<evidence type="ECO:0000313" key="9">
    <source>
        <dbReference type="EMBL" id="ADD79646.1"/>
    </source>
</evidence>
<keyword evidence="2" id="KW-0813">Transport</keyword>